<feature type="domain" description="DAGKc" evidence="1">
    <location>
        <begin position="3"/>
        <end position="131"/>
    </location>
</feature>
<dbReference type="SUPFAM" id="SSF111331">
    <property type="entry name" value="NAD kinase/diacylglycerol kinase-like"/>
    <property type="match status" value="1"/>
</dbReference>
<dbReference type="InterPro" id="IPR016064">
    <property type="entry name" value="NAD/diacylglycerol_kinase_sf"/>
</dbReference>
<dbReference type="Proteomes" id="UP001165343">
    <property type="component" value="Unassembled WGS sequence"/>
</dbReference>
<comment type="caution">
    <text evidence="2">The sequence shown here is derived from an EMBL/GenBank/DDBJ whole genome shotgun (WGS) entry which is preliminary data.</text>
</comment>
<organism evidence="2 3">
    <name type="scientific">Sphingomonas anseongensis</name>
    <dbReference type="NCBI Taxonomy" id="2908207"/>
    <lineage>
        <taxon>Bacteria</taxon>
        <taxon>Pseudomonadati</taxon>
        <taxon>Pseudomonadota</taxon>
        <taxon>Alphaproteobacteria</taxon>
        <taxon>Sphingomonadales</taxon>
        <taxon>Sphingomonadaceae</taxon>
        <taxon>Sphingomonas</taxon>
    </lineage>
</organism>
<dbReference type="InterPro" id="IPR017438">
    <property type="entry name" value="ATP-NAD_kinase_N"/>
</dbReference>
<dbReference type="Pfam" id="PF00781">
    <property type="entry name" value="DAGK_cat"/>
    <property type="match status" value="1"/>
</dbReference>
<protein>
    <submittedName>
        <fullName evidence="2">YegS/Rv2252/BmrU family lipid kinase</fullName>
    </submittedName>
</protein>
<reference evidence="2" key="1">
    <citation type="submission" date="2022-05" db="EMBL/GenBank/DDBJ databases">
        <authorList>
            <person name="Jo J.-H."/>
            <person name="Im W.-T."/>
        </authorList>
    </citation>
    <scope>NUCLEOTIDE SEQUENCE</scope>
    <source>
        <strain evidence="2">RG327</strain>
    </source>
</reference>
<dbReference type="GO" id="GO:0016301">
    <property type="term" value="F:kinase activity"/>
    <property type="evidence" value="ECO:0007669"/>
    <property type="project" value="UniProtKB-KW"/>
</dbReference>
<dbReference type="InterPro" id="IPR001206">
    <property type="entry name" value="Diacylglycerol_kinase_cat_dom"/>
</dbReference>
<dbReference type="Gene3D" id="3.40.50.10330">
    <property type="entry name" value="Probable inorganic polyphosphate/atp-NAD kinase, domain 1"/>
    <property type="match status" value="1"/>
</dbReference>
<keyword evidence="3" id="KW-1185">Reference proteome</keyword>
<evidence type="ECO:0000313" key="2">
    <source>
        <dbReference type="EMBL" id="MCL6678777.1"/>
    </source>
</evidence>
<name>A0ABT0RES2_9SPHN</name>
<gene>
    <name evidence="2" type="ORF">LZ519_05525</name>
</gene>
<proteinExistence type="predicted"/>
<keyword evidence="2" id="KW-0418">Kinase</keyword>
<dbReference type="SMART" id="SM00046">
    <property type="entry name" value="DAGKc"/>
    <property type="match status" value="1"/>
</dbReference>
<dbReference type="NCBIfam" id="TIGR00147">
    <property type="entry name" value="YegS/Rv2252/BmrU family lipid kinase"/>
    <property type="match status" value="1"/>
</dbReference>
<evidence type="ECO:0000259" key="1">
    <source>
        <dbReference type="PROSITE" id="PS50146"/>
    </source>
</evidence>
<dbReference type="PROSITE" id="PS50146">
    <property type="entry name" value="DAGK"/>
    <property type="match status" value="1"/>
</dbReference>
<keyword evidence="2" id="KW-0808">Transferase</keyword>
<dbReference type="PANTHER" id="PTHR30492:SF0">
    <property type="entry name" value="METHYLGLYOXAL SYNTHASE"/>
    <property type="match status" value="1"/>
</dbReference>
<dbReference type="InterPro" id="IPR004363">
    <property type="entry name" value="Methylgl_synth"/>
</dbReference>
<dbReference type="EMBL" id="JAMGBC010000001">
    <property type="protein sequence ID" value="MCL6678777.1"/>
    <property type="molecule type" value="Genomic_DNA"/>
</dbReference>
<dbReference type="Gene3D" id="2.60.200.40">
    <property type="match status" value="1"/>
</dbReference>
<dbReference type="InterPro" id="IPR005218">
    <property type="entry name" value="Diacylglycerol/lipid_kinase"/>
</dbReference>
<dbReference type="PANTHER" id="PTHR30492">
    <property type="entry name" value="METHYLGLYOXAL SYNTHASE"/>
    <property type="match status" value="1"/>
</dbReference>
<accession>A0ABT0RES2</accession>
<dbReference type="Pfam" id="PF19279">
    <property type="entry name" value="YegS_C"/>
    <property type="match status" value="1"/>
</dbReference>
<dbReference type="InterPro" id="IPR045540">
    <property type="entry name" value="YegS/DAGK_C"/>
</dbReference>
<evidence type="ECO:0000313" key="3">
    <source>
        <dbReference type="Proteomes" id="UP001165343"/>
    </source>
</evidence>
<dbReference type="RefSeq" id="WP_249867714.1">
    <property type="nucleotide sequence ID" value="NZ_JAMGBC010000001.1"/>
</dbReference>
<sequence length="295" mass="31370">MPPLPRQAILIVNAASRKGAEAFEGARDKLVEAGIQLIDSRAVEDPGLLAGEVTAAIDRAPMVIIGGGDGTLSKAVDHFLGKDVVFAFLPLGTANSFARTLGIPLDLDGAIGVIANGVARPIDLANINGDYFLNNAALGLAPMVAETVPSGLKRILGRLGYLVWAGWSAASFDAFRLIVDDGRREHRLWATEVRIANGRFHGGVELIESADLDSGEVVVQAVQGRSLTKLAWSYMASALKAPSRHETVREFRGRKMRVATKPRMRVSIDGELGPETPLEIEVAPDAIRVAAPAPD</sequence>